<feature type="region of interest" description="Disordered" evidence="1">
    <location>
        <begin position="12"/>
        <end position="35"/>
    </location>
</feature>
<reference evidence="2 3" key="1">
    <citation type="submission" date="2024-01" db="EMBL/GenBank/DDBJ databases">
        <title>Genome assemblies of Stephania.</title>
        <authorList>
            <person name="Yang L."/>
        </authorList>
    </citation>
    <scope>NUCLEOTIDE SEQUENCE [LARGE SCALE GENOMIC DNA]</scope>
    <source>
        <strain evidence="2">YNDBR</strain>
        <tissue evidence="2">Leaf</tissue>
    </source>
</reference>
<proteinExistence type="predicted"/>
<gene>
    <name evidence="2" type="ORF">Syun_007734</name>
</gene>
<evidence type="ECO:0000313" key="3">
    <source>
        <dbReference type="Proteomes" id="UP001420932"/>
    </source>
</evidence>
<organism evidence="2 3">
    <name type="scientific">Stephania yunnanensis</name>
    <dbReference type="NCBI Taxonomy" id="152371"/>
    <lineage>
        <taxon>Eukaryota</taxon>
        <taxon>Viridiplantae</taxon>
        <taxon>Streptophyta</taxon>
        <taxon>Embryophyta</taxon>
        <taxon>Tracheophyta</taxon>
        <taxon>Spermatophyta</taxon>
        <taxon>Magnoliopsida</taxon>
        <taxon>Ranunculales</taxon>
        <taxon>Menispermaceae</taxon>
        <taxon>Menispermoideae</taxon>
        <taxon>Cissampelideae</taxon>
        <taxon>Stephania</taxon>
    </lineage>
</organism>
<accession>A0AAP0PZ11</accession>
<sequence length="184" mass="21157">MRRLDLYILQPAEKRKSESSRDGENKTKKGLSHVSELDIDDAMRERRKRQARSWSRLNVSSVIAEILSKRNPDARCLCWKLIVCSKTKSTEDRIIRPLSNLSNKLYEAWDVASAHENTKDDGRQPVNGSSAVSDDAFLPNGHLWKGETAMVDFTEKKESDKLQKLLARCNMLQDMIDKKLSIYF</sequence>
<keyword evidence="3" id="KW-1185">Reference proteome</keyword>
<evidence type="ECO:0000313" key="2">
    <source>
        <dbReference type="EMBL" id="KAK9161393.1"/>
    </source>
</evidence>
<feature type="compositionally biased region" description="Basic and acidic residues" evidence="1">
    <location>
        <begin position="12"/>
        <end position="27"/>
    </location>
</feature>
<dbReference type="Proteomes" id="UP001420932">
    <property type="component" value="Unassembled WGS sequence"/>
</dbReference>
<dbReference type="AlphaFoldDB" id="A0AAP0PZ11"/>
<evidence type="ECO:0000256" key="1">
    <source>
        <dbReference type="SAM" id="MobiDB-lite"/>
    </source>
</evidence>
<dbReference type="EMBL" id="JBBNAF010000003">
    <property type="protein sequence ID" value="KAK9161393.1"/>
    <property type="molecule type" value="Genomic_DNA"/>
</dbReference>
<protein>
    <submittedName>
        <fullName evidence="2">Uncharacterized protein</fullName>
    </submittedName>
</protein>
<comment type="caution">
    <text evidence="2">The sequence shown here is derived from an EMBL/GenBank/DDBJ whole genome shotgun (WGS) entry which is preliminary data.</text>
</comment>
<name>A0AAP0PZ11_9MAGN</name>